<accession>A0A2T0MZT6</accession>
<dbReference type="AlphaFoldDB" id="A0A2T0MZT6"/>
<gene>
    <name evidence="1" type="ORF">B0I32_108232</name>
</gene>
<organism evidence="1 2">
    <name type="scientific">Nonomuraea fuscirosea</name>
    <dbReference type="NCBI Taxonomy" id="1291556"/>
    <lineage>
        <taxon>Bacteria</taxon>
        <taxon>Bacillati</taxon>
        <taxon>Actinomycetota</taxon>
        <taxon>Actinomycetes</taxon>
        <taxon>Streptosporangiales</taxon>
        <taxon>Streptosporangiaceae</taxon>
        <taxon>Nonomuraea</taxon>
    </lineage>
</organism>
<dbReference type="OrthoDB" id="1030389at2"/>
<evidence type="ECO:0000313" key="2">
    <source>
        <dbReference type="Proteomes" id="UP000238312"/>
    </source>
</evidence>
<evidence type="ECO:0000313" key="1">
    <source>
        <dbReference type="EMBL" id="PRX64871.1"/>
    </source>
</evidence>
<name>A0A2T0MZT6_9ACTN</name>
<comment type="caution">
    <text evidence="1">The sequence shown here is derived from an EMBL/GenBank/DDBJ whole genome shotgun (WGS) entry which is preliminary data.</text>
</comment>
<dbReference type="Proteomes" id="UP000238312">
    <property type="component" value="Unassembled WGS sequence"/>
</dbReference>
<dbReference type="EMBL" id="PVNG01000008">
    <property type="protein sequence ID" value="PRX64871.1"/>
    <property type="molecule type" value="Genomic_DNA"/>
</dbReference>
<sequence>MRQVQTAVLERDTTFDADFATEPYEVAWAGEARWFVHTLSASGEDVAVRLVTQISPDGLTWCDLDGHEHVVTGPGLVTWPVERFGQWLRLRGTVTGGNPSAKLRIYLTAKS</sequence>
<proteinExistence type="predicted"/>
<protein>
    <submittedName>
        <fullName evidence="1">Uncharacterized protein</fullName>
    </submittedName>
</protein>
<reference evidence="1 2" key="1">
    <citation type="submission" date="2018-03" db="EMBL/GenBank/DDBJ databases">
        <title>Genomic Encyclopedia of Type Strains, Phase III (KMG-III): the genomes of soil and plant-associated and newly described type strains.</title>
        <authorList>
            <person name="Whitman W."/>
        </authorList>
    </citation>
    <scope>NUCLEOTIDE SEQUENCE [LARGE SCALE GENOMIC DNA]</scope>
    <source>
        <strain evidence="1 2">CGMCC 4.7104</strain>
    </source>
</reference>
<keyword evidence="2" id="KW-1185">Reference proteome</keyword>
<dbReference type="RefSeq" id="WP_106241886.1">
    <property type="nucleotide sequence ID" value="NZ_CP109074.1"/>
</dbReference>